<evidence type="ECO:0000313" key="2">
    <source>
        <dbReference type="Proteomes" id="UP000549457"/>
    </source>
</evidence>
<dbReference type="EMBL" id="JACHFM010000001">
    <property type="protein sequence ID" value="MBB5220362.1"/>
    <property type="molecule type" value="Genomic_DNA"/>
</dbReference>
<dbReference type="AlphaFoldDB" id="A0A840SLY6"/>
<dbReference type="Proteomes" id="UP000549457">
    <property type="component" value="Unassembled WGS sequence"/>
</dbReference>
<keyword evidence="2" id="KW-1185">Reference proteome</keyword>
<accession>A0A840SLY6</accession>
<reference evidence="1 2" key="1">
    <citation type="submission" date="2020-08" db="EMBL/GenBank/DDBJ databases">
        <title>Genomic Encyclopedia of Type Strains, Phase IV (KMG-IV): sequencing the most valuable type-strain genomes for metagenomic binning, comparative biology and taxonomic classification.</title>
        <authorList>
            <person name="Goeker M."/>
        </authorList>
    </citation>
    <scope>NUCLEOTIDE SEQUENCE [LARGE SCALE GENOMIC DNA]</scope>
    <source>
        <strain evidence="1 2">DSM 101730</strain>
    </source>
</reference>
<protein>
    <submittedName>
        <fullName evidence="1">Uncharacterized protein</fullName>
    </submittedName>
</protein>
<organism evidence="1 2">
    <name type="scientific">Amaricoccus macauensis</name>
    <dbReference type="NCBI Taxonomy" id="57001"/>
    <lineage>
        <taxon>Bacteria</taxon>
        <taxon>Pseudomonadati</taxon>
        <taxon>Pseudomonadota</taxon>
        <taxon>Alphaproteobacteria</taxon>
        <taxon>Rhodobacterales</taxon>
        <taxon>Paracoccaceae</taxon>
        <taxon>Amaricoccus</taxon>
    </lineage>
</organism>
<evidence type="ECO:0000313" key="1">
    <source>
        <dbReference type="EMBL" id="MBB5220362.1"/>
    </source>
</evidence>
<name>A0A840SLY6_9RHOB</name>
<gene>
    <name evidence="1" type="ORF">HNP73_000283</name>
</gene>
<proteinExistence type="predicted"/>
<comment type="caution">
    <text evidence="1">The sequence shown here is derived from an EMBL/GenBank/DDBJ whole genome shotgun (WGS) entry which is preliminary data.</text>
</comment>
<sequence>MRMVLHRLASAMQHGDAADLGTEMGRVGRNQAQRLGGGAEQDGVDRRLFWNAIAATGAGTVKTTWK</sequence>